<gene>
    <name evidence="1" type="ORF">O181_013058</name>
</gene>
<evidence type="ECO:0000313" key="1">
    <source>
        <dbReference type="EMBL" id="MBW0473343.1"/>
    </source>
</evidence>
<accession>A0A9Q3BXY6</accession>
<sequence>MDLFPLSFHASLEEKWNDAEEPGGIETVMKVVPPSDHQYLDVFSRVKAEKRCPHHTCAHHTKLEGYLPPIDVIYFLSNHESETLCAYISENIEKVLIRPSSSSTGKSVLFC</sequence>
<dbReference type="AlphaFoldDB" id="A0A9Q3BXY6"/>
<protein>
    <submittedName>
        <fullName evidence="1">Uncharacterized protein</fullName>
    </submittedName>
</protein>
<reference evidence="1" key="1">
    <citation type="submission" date="2021-03" db="EMBL/GenBank/DDBJ databases">
        <title>Draft genome sequence of rust myrtle Austropuccinia psidii MF-1, a brazilian biotype.</title>
        <authorList>
            <person name="Quecine M.C."/>
            <person name="Pachon D.M.R."/>
            <person name="Bonatelli M.L."/>
            <person name="Correr F.H."/>
            <person name="Franceschini L.M."/>
            <person name="Leite T.F."/>
            <person name="Margarido G.R.A."/>
            <person name="Almeida C.A."/>
            <person name="Ferrarezi J.A."/>
            <person name="Labate C.A."/>
        </authorList>
    </citation>
    <scope>NUCLEOTIDE SEQUENCE</scope>
    <source>
        <strain evidence="1">MF-1</strain>
    </source>
</reference>
<organism evidence="1 2">
    <name type="scientific">Austropuccinia psidii MF-1</name>
    <dbReference type="NCBI Taxonomy" id="1389203"/>
    <lineage>
        <taxon>Eukaryota</taxon>
        <taxon>Fungi</taxon>
        <taxon>Dikarya</taxon>
        <taxon>Basidiomycota</taxon>
        <taxon>Pucciniomycotina</taxon>
        <taxon>Pucciniomycetes</taxon>
        <taxon>Pucciniales</taxon>
        <taxon>Sphaerophragmiaceae</taxon>
        <taxon>Austropuccinia</taxon>
    </lineage>
</organism>
<dbReference type="Proteomes" id="UP000765509">
    <property type="component" value="Unassembled WGS sequence"/>
</dbReference>
<proteinExistence type="predicted"/>
<comment type="caution">
    <text evidence="1">The sequence shown here is derived from an EMBL/GenBank/DDBJ whole genome shotgun (WGS) entry which is preliminary data.</text>
</comment>
<keyword evidence="2" id="KW-1185">Reference proteome</keyword>
<evidence type="ECO:0000313" key="2">
    <source>
        <dbReference type="Proteomes" id="UP000765509"/>
    </source>
</evidence>
<dbReference type="EMBL" id="AVOT02003383">
    <property type="protein sequence ID" value="MBW0473343.1"/>
    <property type="molecule type" value="Genomic_DNA"/>
</dbReference>
<dbReference type="OrthoDB" id="3262920at2759"/>
<name>A0A9Q3BXY6_9BASI</name>